<protein>
    <submittedName>
        <fullName evidence="6">Nucleoside hydrolase</fullName>
    </submittedName>
</protein>
<keyword evidence="2 6" id="KW-0378">Hydrolase</keyword>
<evidence type="ECO:0000259" key="5">
    <source>
        <dbReference type="Pfam" id="PF01156"/>
    </source>
</evidence>
<organism evidence="6 7">
    <name type="scientific">Paratrimastix pyriformis</name>
    <dbReference type="NCBI Taxonomy" id="342808"/>
    <lineage>
        <taxon>Eukaryota</taxon>
        <taxon>Metamonada</taxon>
        <taxon>Preaxostyla</taxon>
        <taxon>Paratrimastigidae</taxon>
        <taxon>Paratrimastix</taxon>
    </lineage>
</organism>
<feature type="compositionally biased region" description="Low complexity" evidence="4">
    <location>
        <begin position="435"/>
        <end position="447"/>
    </location>
</feature>
<evidence type="ECO:0000256" key="1">
    <source>
        <dbReference type="ARBA" id="ARBA00009176"/>
    </source>
</evidence>
<name>A0ABQ8UEM3_9EUKA</name>
<accession>A0ABQ8UEM3</accession>
<dbReference type="PANTHER" id="PTHR12304">
    <property type="entry name" value="INOSINE-URIDINE PREFERRING NUCLEOSIDE HYDROLASE"/>
    <property type="match status" value="1"/>
</dbReference>
<feature type="region of interest" description="Disordered" evidence="4">
    <location>
        <begin position="427"/>
        <end position="468"/>
    </location>
</feature>
<dbReference type="SUPFAM" id="SSF53590">
    <property type="entry name" value="Nucleoside hydrolase"/>
    <property type="match status" value="1"/>
</dbReference>
<comment type="similarity">
    <text evidence="1">Belongs to the IUNH family.</text>
</comment>
<dbReference type="EMBL" id="JAPMOS010000074">
    <property type="protein sequence ID" value="KAJ4456316.1"/>
    <property type="molecule type" value="Genomic_DNA"/>
</dbReference>
<dbReference type="GO" id="GO:0016787">
    <property type="term" value="F:hydrolase activity"/>
    <property type="evidence" value="ECO:0007669"/>
    <property type="project" value="UniProtKB-KW"/>
</dbReference>
<gene>
    <name evidence="6" type="ORF">PAPYR_8496</name>
</gene>
<dbReference type="InterPro" id="IPR023186">
    <property type="entry name" value="IUNH"/>
</dbReference>
<keyword evidence="7" id="KW-1185">Reference proteome</keyword>
<dbReference type="InterPro" id="IPR036452">
    <property type="entry name" value="Ribo_hydro-like"/>
</dbReference>
<evidence type="ECO:0000256" key="2">
    <source>
        <dbReference type="ARBA" id="ARBA00022801"/>
    </source>
</evidence>
<sequence>MGSNFSTPAAAAGTTPKIIDPATYLNQLIEDVRKRTPDTTPVNAVPYPFPVASRPKIIFDTDLGSDVDDALALLLLMHLPQSDYELLGITTVYGCSELRTLVTRRILEAAGWDKKVPLICGVGAPLTRDSETVWHSHTEGRGLCTEEEIRANFNTWKSLTAPHDEAARFIIEQVQKYPGQVIILALGALSNVALALRIQPDIASKIHHIAFMGSGVRCTHENPRPEYRPVERHVGHRSRASHNIRCDIGAAIEPTAHFVETVPHLRRAPQVFGNVNVRVQVVSNDVTCRCWLQGLHSLALFRAGGRGDGRPNDGRGPGRGRLYVEWLNYRASIGQGVATCPHDPLTLAEALYPSRFVRYVPGRLLIHRETAETDFVVDTSAAPAGSPAGPARHWLGVAIDQAAFHGWLDPLLTMPRQGEEAGAAPMEILPEAGNSSPAAASPTVASPTPSPHLPATPAQIPVVAAASN</sequence>
<keyword evidence="3" id="KW-0326">Glycosidase</keyword>
<evidence type="ECO:0000313" key="7">
    <source>
        <dbReference type="Proteomes" id="UP001141327"/>
    </source>
</evidence>
<proteinExistence type="inferred from homology"/>
<evidence type="ECO:0000256" key="4">
    <source>
        <dbReference type="SAM" id="MobiDB-lite"/>
    </source>
</evidence>
<feature type="domain" description="Inosine/uridine-preferring nucleoside hydrolase" evidence="5">
    <location>
        <begin position="57"/>
        <end position="367"/>
    </location>
</feature>
<reference evidence="6" key="1">
    <citation type="journal article" date="2022" name="bioRxiv">
        <title>Genomics of Preaxostyla Flagellates Illuminates Evolutionary Transitions and the Path Towards Mitochondrial Loss.</title>
        <authorList>
            <person name="Novak L.V.F."/>
            <person name="Treitli S.C."/>
            <person name="Pyrih J."/>
            <person name="Halakuc P."/>
            <person name="Pipaliya S.V."/>
            <person name="Vacek V."/>
            <person name="Brzon O."/>
            <person name="Soukal P."/>
            <person name="Eme L."/>
            <person name="Dacks J.B."/>
            <person name="Karnkowska A."/>
            <person name="Elias M."/>
            <person name="Hampl V."/>
        </authorList>
    </citation>
    <scope>NUCLEOTIDE SEQUENCE</scope>
    <source>
        <strain evidence="6">RCP-MX</strain>
    </source>
</reference>
<comment type="caution">
    <text evidence="6">The sequence shown here is derived from an EMBL/GenBank/DDBJ whole genome shotgun (WGS) entry which is preliminary data.</text>
</comment>
<evidence type="ECO:0000313" key="6">
    <source>
        <dbReference type="EMBL" id="KAJ4456316.1"/>
    </source>
</evidence>
<dbReference type="Proteomes" id="UP001141327">
    <property type="component" value="Unassembled WGS sequence"/>
</dbReference>
<dbReference type="PANTHER" id="PTHR12304:SF4">
    <property type="entry name" value="URIDINE NUCLEOSIDASE"/>
    <property type="match status" value="1"/>
</dbReference>
<dbReference type="Pfam" id="PF01156">
    <property type="entry name" value="IU_nuc_hydro"/>
    <property type="match status" value="1"/>
</dbReference>
<evidence type="ECO:0000256" key="3">
    <source>
        <dbReference type="ARBA" id="ARBA00023295"/>
    </source>
</evidence>
<dbReference type="Gene3D" id="3.90.245.10">
    <property type="entry name" value="Ribonucleoside hydrolase-like"/>
    <property type="match status" value="1"/>
</dbReference>
<dbReference type="InterPro" id="IPR001910">
    <property type="entry name" value="Inosine/uridine_hydrolase_dom"/>
</dbReference>